<proteinExistence type="predicted"/>
<accession>A0A158PIP6</accession>
<keyword evidence="1" id="KW-0812">Transmembrane</keyword>
<feature type="transmembrane region" description="Helical" evidence="1">
    <location>
        <begin position="103"/>
        <end position="136"/>
    </location>
</feature>
<evidence type="ECO:0000313" key="3">
    <source>
        <dbReference type="Proteomes" id="UP000267027"/>
    </source>
</evidence>
<gene>
    <name evidence="2" type="ORF">ACOC_LOCUS7799</name>
</gene>
<feature type="transmembrane region" description="Helical" evidence="1">
    <location>
        <begin position="156"/>
        <end position="186"/>
    </location>
</feature>
<dbReference type="OMA" id="QREIVNW"/>
<sequence>MATVVPAVVPVTASDFMRTTSAFAAPAVPMTPPIPYKQREIVNWNTLSLLCSMQVLCSLTIFGIGVGRMLEGAKWGIGVELAYALVVLAVGLGGIYSTRRRNYVAATFAFTLNTFCIILAVPPFMIGLFPAIPWAFAEATPSVWSSNREPLELDFGLSLIILIQVLLSMVLSICGYQAAGALCAIVEEVRLGQSMQSAFHDIEIPHKV</sequence>
<organism evidence="4">
    <name type="scientific">Angiostrongylus costaricensis</name>
    <name type="common">Nematode worm</name>
    <dbReference type="NCBI Taxonomy" id="334426"/>
    <lineage>
        <taxon>Eukaryota</taxon>
        <taxon>Metazoa</taxon>
        <taxon>Ecdysozoa</taxon>
        <taxon>Nematoda</taxon>
        <taxon>Chromadorea</taxon>
        <taxon>Rhabditida</taxon>
        <taxon>Rhabditina</taxon>
        <taxon>Rhabditomorpha</taxon>
        <taxon>Strongyloidea</taxon>
        <taxon>Metastrongylidae</taxon>
        <taxon>Angiostrongylus</taxon>
    </lineage>
</organism>
<dbReference type="OrthoDB" id="5788007at2759"/>
<keyword evidence="1" id="KW-1133">Transmembrane helix</keyword>
<evidence type="ECO:0000256" key="1">
    <source>
        <dbReference type="SAM" id="Phobius"/>
    </source>
</evidence>
<keyword evidence="3" id="KW-1185">Reference proteome</keyword>
<reference evidence="4" key="1">
    <citation type="submission" date="2016-04" db="UniProtKB">
        <authorList>
            <consortium name="WormBaseParasite"/>
        </authorList>
    </citation>
    <scope>IDENTIFICATION</scope>
</reference>
<dbReference type="WBParaSite" id="ACOC_0000779801-mRNA-1">
    <property type="protein sequence ID" value="ACOC_0000779801-mRNA-1"/>
    <property type="gene ID" value="ACOC_0000779801"/>
</dbReference>
<reference evidence="2 3" key="2">
    <citation type="submission" date="2018-11" db="EMBL/GenBank/DDBJ databases">
        <authorList>
            <consortium name="Pathogen Informatics"/>
        </authorList>
    </citation>
    <scope>NUCLEOTIDE SEQUENCE [LARGE SCALE GENOMIC DNA]</scope>
    <source>
        <strain evidence="2 3">Costa Rica</strain>
    </source>
</reference>
<feature type="transmembrane region" description="Helical" evidence="1">
    <location>
        <begin position="47"/>
        <end position="69"/>
    </location>
</feature>
<dbReference type="EMBL" id="UYYA01004078">
    <property type="protein sequence ID" value="VDM59384.1"/>
    <property type="molecule type" value="Genomic_DNA"/>
</dbReference>
<dbReference type="Proteomes" id="UP000267027">
    <property type="component" value="Unassembled WGS sequence"/>
</dbReference>
<protein>
    <submittedName>
        <fullName evidence="4">Transmembrane protein</fullName>
    </submittedName>
</protein>
<keyword evidence="1" id="KW-0472">Membrane</keyword>
<evidence type="ECO:0000313" key="2">
    <source>
        <dbReference type="EMBL" id="VDM59384.1"/>
    </source>
</evidence>
<name>A0A158PIP6_ANGCS</name>
<evidence type="ECO:0000313" key="4">
    <source>
        <dbReference type="WBParaSite" id="ACOC_0000779801-mRNA-1"/>
    </source>
</evidence>
<feature type="transmembrane region" description="Helical" evidence="1">
    <location>
        <begin position="75"/>
        <end position="96"/>
    </location>
</feature>
<dbReference type="AlphaFoldDB" id="A0A158PIP6"/>